<name>A0A2H9ZX58_9ASPA</name>
<sequence>MSLFLSEEEFRVLSTDASAVAERADAFIRDLRQQLDVVRAEAEAKSIAVEQNCALYEQRHSKLLSELSRLQSENAQLSGSAEERISELAVAQAEKHQLLIRAINKDGEIERLSLEAAEIQKSKRQLLELVGQKDSEILERDATIQSYLDKIVQLTEKNSLRESKLHEIEAELARCQATCTRVTQEKELLEKQNIWLDEELTAKVNSLVELRRKQMDVEIEMSGKITDLERQVKEYCTSLQHSKERVKELELRVKSLEEDLFSSKDIAAANEEHLNAELSTVNKLVELYKESSEEWSKKAGELEGVIKALEMHLSQVVNDYKEKLEKELFLRKNLEKEAADFKIKLEKCEDELENTRKNNEWNLLPLSRLPFGTNMEDLMISETGSDASNDNEQMIVPRITAGISGTALAASLLRDGWSLTKMYEKYQEASDALRHEKWGRKHAEAVLERVLHEIEERAKMILEERAEHEGMIDAYAKMNEKLQQALLEHDSYEHSIRKLKAELTRQERENDISQREINDLQKQVTVLLKECQDIQLRCSDNPQLYVEDSLNSDSRFSALVDPGLVMTEHHLANLTFKGINELVEQNVKLRGLVHRLSADLDKKEAEMRDDFRIELERASVEAASKVEVVLKRSEEQTNLIESLHSAVAMYKKLYEEEQKIRTSSIASARDVTDDGKKELMRPFEGSQGVSKKAYEKLSERARILEEDLGRRMECNAVSARNMELTHLLVDYQKRLRESSDSLQASEENSRKLSMEVSILKHEREILASSEKRASDEIRSLMERVHRLQSSLDTIQCAEELRENARAAERRKHDDYLKRVEREWADVKKELLKEKDHNRNVTAEKERAIETCMRQVEDIRKELAEAWHAVTKAEKRAAVAEDRYSELEAKVKYTHTGKQVSEEPWNAKEELEKMKEEARASKEYMLQAIKMKKALEYEVESFKKQVVELERNYMLKCEEVACTIEAKETALTSTMTETSSLRDEVSEKLTRIGILEIQISSLQSDLDKEHKRWRIAQDNYERQELLKSSWEMEKSVLQDLQKEAERKYAETDEQNKALHNHLEALHVRLAEKEQSSVGISSLNFDSQGDGDLQRVISYLRRSKEIAETEITLLKQERMRLQSKVFSSVAIKVKSFLGGLNQLEGALSASESAQSLLRSQLEKSRELLLRDDEFKSLQLQVREINLLRESNVQLREENRHNFEECQKFREEAKKAKAEAKSFEHLLQQKQVEGDAFQKDTEQLKIEIDLLNSRNSEILESYRNIDIKDYERMKDELEQTKESVLKLKQDLANCLVDLSEREKKLSDFEKIEANLKQENERQNRLFNLSKNKAQMLTKEKEELNSKNQALATEMEALKMKYQALMKEKEELNNSSQLTTKEKEDLNAKSLALAKEKVELVSKIHALSKEMEEMNSKNQALLKQLEELKSGISSTFGKKVSGEMTTEQAKKEQEKDTRIQILEKTLERERDDHRKEKQMRKKTQGTMIDLANRISLLLLGLAFHSMFVVAEASFFIHELRFAVVLNLAWAEQKTGVLASQLPSESSLDEQTSVYFHSLSSFEAATNLFINETEVTQPHPVNASVADNSVNSAGQLVPTQQTKVPKDHSKSTDEREKISAAGKPTLELRKPGRRIVRPSLEKPVELTFDSEISAAETSMSEGKASSSHEHELSASIATAVPTSRKRLTSSELETLEGSVSHAEVSINDAPPLAKRLKESEFEEISDTCDVQPSSETFDRMPHQDVPQPDISQMQILQPEEELEPENVSLIPNEEVVNLVKEEEDIPVNEETEEHEKVPIDAVNLNEVQYGGDVIVDEPLGEGLKGEEIKVQDSTAYGEAREEGELMTEEPEQQPDDAVSGEGQLDSVTIDEADDAIEIASLSNEQDALPIASEDTEKTTCSINDQGALDPERSLELSRGAREESPTSHLHSVASVQQTLIASSEEASESQVSRSSRTISIAERARQNAQLRQAGIAAQQQQQQQQSPQRGRGRVVFRVLLYICCLFFDSIQLPKEVAVEEGDSCERKIFQLEQHPIGLSTLLVVCLKYDLQLLFLM</sequence>
<feature type="coiled-coil region" evidence="4">
    <location>
        <begin position="239"/>
        <end position="266"/>
    </location>
</feature>
<dbReference type="EMBL" id="KZ453045">
    <property type="protein sequence ID" value="PKA47867.1"/>
    <property type="molecule type" value="Genomic_DNA"/>
</dbReference>
<feature type="region of interest" description="Disordered" evidence="5">
    <location>
        <begin position="1828"/>
        <end position="1856"/>
    </location>
</feature>
<feature type="compositionally biased region" description="Polar residues" evidence="5">
    <location>
        <begin position="1589"/>
        <end position="1598"/>
    </location>
</feature>
<feature type="region of interest" description="Disordered" evidence="5">
    <location>
        <begin position="1876"/>
        <end position="1926"/>
    </location>
</feature>
<reference evidence="8 9" key="1">
    <citation type="journal article" date="2017" name="Nature">
        <title>The Apostasia genome and the evolution of orchids.</title>
        <authorList>
            <person name="Zhang G.Q."/>
            <person name="Liu K.W."/>
            <person name="Li Z."/>
            <person name="Lohaus R."/>
            <person name="Hsiao Y.Y."/>
            <person name="Niu S.C."/>
            <person name="Wang J.Y."/>
            <person name="Lin Y.C."/>
            <person name="Xu Q."/>
            <person name="Chen L.J."/>
            <person name="Yoshida K."/>
            <person name="Fujiwara S."/>
            <person name="Wang Z.W."/>
            <person name="Zhang Y.Q."/>
            <person name="Mitsuda N."/>
            <person name="Wang M."/>
            <person name="Liu G.H."/>
            <person name="Pecoraro L."/>
            <person name="Huang H.X."/>
            <person name="Xiao X.J."/>
            <person name="Lin M."/>
            <person name="Wu X.Y."/>
            <person name="Wu W.L."/>
            <person name="Chen Y.Y."/>
            <person name="Chang S.B."/>
            <person name="Sakamoto S."/>
            <person name="Ohme-Takagi M."/>
            <person name="Yagi M."/>
            <person name="Zeng S.J."/>
            <person name="Shen C.Y."/>
            <person name="Yeh C.M."/>
            <person name="Luo Y.B."/>
            <person name="Tsai W.C."/>
            <person name="Van de Peer Y."/>
            <person name="Liu Z.J."/>
        </authorList>
    </citation>
    <scope>NUCLEOTIDE SEQUENCE [LARGE SCALE GENOMIC DNA]</scope>
    <source>
        <strain evidence="9">cv. Shenzhen</strain>
        <tissue evidence="8">Stem</tissue>
    </source>
</reference>
<evidence type="ECO:0000313" key="9">
    <source>
        <dbReference type="Proteomes" id="UP000236161"/>
    </source>
</evidence>
<feature type="coiled-coil region" evidence="4">
    <location>
        <begin position="165"/>
        <end position="192"/>
    </location>
</feature>
<feature type="coiled-coil region" evidence="4">
    <location>
        <begin position="451"/>
        <end position="537"/>
    </location>
</feature>
<evidence type="ECO:0000259" key="7">
    <source>
        <dbReference type="Pfam" id="PF25785"/>
    </source>
</evidence>
<feature type="coiled-coil region" evidence="4">
    <location>
        <begin position="728"/>
        <end position="790"/>
    </location>
</feature>
<feature type="region of interest" description="Disordered" evidence="5">
    <location>
        <begin position="1589"/>
        <end position="1624"/>
    </location>
</feature>
<evidence type="ECO:0000256" key="4">
    <source>
        <dbReference type="SAM" id="Coils"/>
    </source>
</evidence>
<evidence type="ECO:0000256" key="3">
    <source>
        <dbReference type="ARBA" id="ARBA00023242"/>
    </source>
</evidence>
<evidence type="ECO:0000259" key="6">
    <source>
        <dbReference type="Pfam" id="PF25481"/>
    </source>
</evidence>
<feature type="compositionally biased region" description="Acidic residues" evidence="5">
    <location>
        <begin position="1839"/>
        <end position="1849"/>
    </location>
</feature>
<keyword evidence="3" id="KW-0539">Nucleus</keyword>
<dbReference type="GO" id="GO:0017056">
    <property type="term" value="F:structural constituent of nuclear pore"/>
    <property type="evidence" value="ECO:0007669"/>
    <property type="project" value="TreeGrafter"/>
</dbReference>
<dbReference type="OrthoDB" id="343070at2759"/>
<dbReference type="PANTHER" id="PTHR18898:SF2">
    <property type="entry name" value="NUCLEOPROTEIN TPR"/>
    <property type="match status" value="1"/>
</dbReference>
<keyword evidence="9" id="KW-1185">Reference proteome</keyword>
<dbReference type="InterPro" id="IPR057974">
    <property type="entry name" value="NUA/TPR/MLP1-2-like_dom"/>
</dbReference>
<evidence type="ECO:0000256" key="1">
    <source>
        <dbReference type="ARBA" id="ARBA00004123"/>
    </source>
</evidence>
<dbReference type="GO" id="GO:0006406">
    <property type="term" value="P:mRNA export from nucleus"/>
    <property type="evidence" value="ECO:0007669"/>
    <property type="project" value="TreeGrafter"/>
</dbReference>
<feature type="coiled-coil region" evidence="4">
    <location>
        <begin position="39"/>
        <end position="73"/>
    </location>
</feature>
<gene>
    <name evidence="8" type="primary">NUA</name>
    <name evidence="8" type="ORF">AXF42_Ash019878</name>
</gene>
<accession>A0A2H9ZX58</accession>
<evidence type="ECO:0000313" key="8">
    <source>
        <dbReference type="EMBL" id="PKA47867.1"/>
    </source>
</evidence>
<dbReference type="Pfam" id="PF25785">
    <property type="entry name" value="TPR"/>
    <property type="match status" value="1"/>
</dbReference>
<dbReference type="InterPro" id="IPR057577">
    <property type="entry name" value="Nucleoprot-TPR/MLP1_dom"/>
</dbReference>
<dbReference type="STRING" id="1088818.A0A2H9ZX58"/>
<proteinExistence type="predicted"/>
<keyword evidence="2 4" id="KW-0175">Coiled coil</keyword>
<dbReference type="Proteomes" id="UP000236161">
    <property type="component" value="Unassembled WGS sequence"/>
</dbReference>
<organism evidence="8 9">
    <name type="scientific">Apostasia shenzhenica</name>
    <dbReference type="NCBI Taxonomy" id="1088818"/>
    <lineage>
        <taxon>Eukaryota</taxon>
        <taxon>Viridiplantae</taxon>
        <taxon>Streptophyta</taxon>
        <taxon>Embryophyta</taxon>
        <taxon>Tracheophyta</taxon>
        <taxon>Spermatophyta</taxon>
        <taxon>Magnoliopsida</taxon>
        <taxon>Liliopsida</taxon>
        <taxon>Asparagales</taxon>
        <taxon>Orchidaceae</taxon>
        <taxon>Apostasioideae</taxon>
        <taxon>Apostasia</taxon>
    </lineage>
</organism>
<feature type="domain" description="Nucleoprotein TPR/MPL1" evidence="6">
    <location>
        <begin position="170"/>
        <end position="249"/>
    </location>
</feature>
<feature type="coiled-coil region" evidence="4">
    <location>
        <begin position="869"/>
        <end position="951"/>
    </location>
</feature>
<dbReference type="PANTHER" id="PTHR18898">
    <property type="entry name" value="NUCLEOPROTEIN TPR-RELATED"/>
    <property type="match status" value="1"/>
</dbReference>
<evidence type="ECO:0000256" key="2">
    <source>
        <dbReference type="ARBA" id="ARBA00023054"/>
    </source>
</evidence>
<dbReference type="GO" id="GO:0005643">
    <property type="term" value="C:nuclear pore"/>
    <property type="evidence" value="ECO:0007669"/>
    <property type="project" value="TreeGrafter"/>
</dbReference>
<feature type="compositionally biased region" description="Basic and acidic residues" evidence="5">
    <location>
        <begin position="1904"/>
        <end position="1920"/>
    </location>
</feature>
<feature type="coiled-coil region" evidence="4">
    <location>
        <begin position="1033"/>
        <end position="1060"/>
    </location>
</feature>
<feature type="coiled-coil region" evidence="4">
    <location>
        <begin position="317"/>
        <end position="358"/>
    </location>
</feature>
<comment type="subcellular location">
    <subcellularLocation>
        <location evidence="1">Nucleus</location>
    </subcellularLocation>
</comment>
<protein>
    <submittedName>
        <fullName evidence="8">Nuclear-pore anchor</fullName>
    </submittedName>
</protein>
<feature type="compositionally biased region" description="Basic and acidic residues" evidence="5">
    <location>
        <begin position="1599"/>
        <end position="1613"/>
    </location>
</feature>
<feature type="coiled-coil region" evidence="4">
    <location>
        <begin position="1175"/>
        <end position="1230"/>
    </location>
</feature>
<feature type="coiled-coil region" evidence="4">
    <location>
        <begin position="1264"/>
        <end position="1427"/>
    </location>
</feature>
<feature type="region of interest" description="Disordered" evidence="5">
    <location>
        <begin position="1650"/>
        <end position="1684"/>
    </location>
</feature>
<evidence type="ECO:0000256" key="5">
    <source>
        <dbReference type="SAM" id="MobiDB-lite"/>
    </source>
</evidence>
<feature type="domain" description="NUA/TPR/MLP1-2-like" evidence="7">
    <location>
        <begin position="496"/>
        <end position="605"/>
    </location>
</feature>
<dbReference type="Pfam" id="PF25481">
    <property type="entry name" value="Nucleoprot-TPR"/>
    <property type="match status" value="1"/>
</dbReference>